<dbReference type="OrthoDB" id="107733at2157"/>
<sequence length="515" mass="54871">MRLHLALLFLVLSLGLLLPVSALPDPINSTEGLSEDVEEKLVLQDASSDPVVVAPKNGDQKAVIRKDPLSMIHGEATPEQTASPPDKALATTEPAPGTTAIPAPTAALTRESTSDQFPLTNGSGDDETEEPALRLMSTEEARLTPSSNTTPPASTATVTATADEPGDEDESGDEVAEATPPPVPTLQKYAPPRPSATMAKAHQSHGRPLPQGDHQIVTSASPLKLNGSSTNETETPPSLAMPHEGLIIRGVGVILDRTPEDVPLTRRGVQIASLDWLLDPGMTLGGRHPRAVFEGETFTVTVTVEARNLSAIKEGEGYVVLVPPPVETGVYEITRIREPASLQDGERGVWEFSVTTRTGRLALANLTLPEERLITDLTRYPDLFAFRAYSFAGDQRLLSSGVSDPVLSIRPDGDIGAAEERSLPAIYALAGLTNSTLHPSETIPEAWARGLDHDTIVVGAVGHLDHIKNLGKEEVTAIYTEEEMTGPEGQAQVGSSSSPFEMFAEFFRTLLGWVG</sequence>
<accession>A0A1G9BI67</accession>
<evidence type="ECO:0000256" key="1">
    <source>
        <dbReference type="SAM" id="MobiDB-lite"/>
    </source>
</evidence>
<evidence type="ECO:0000313" key="3">
    <source>
        <dbReference type="Proteomes" id="UP000326500"/>
    </source>
</evidence>
<gene>
    <name evidence="2" type="ORF">SAMN04488571_10959</name>
</gene>
<reference evidence="2 3" key="1">
    <citation type="submission" date="2016-10" db="EMBL/GenBank/DDBJ databases">
        <authorList>
            <person name="Varghese N."/>
            <person name="Submissions S."/>
        </authorList>
    </citation>
    <scope>NUCLEOTIDE SEQUENCE [LARGE SCALE GENOMIC DNA]</scope>
    <source>
        <strain evidence="2 3">DSM 2373</strain>
    </source>
</reference>
<feature type="compositionally biased region" description="Low complexity" evidence="1">
    <location>
        <begin position="144"/>
        <end position="163"/>
    </location>
</feature>
<name>A0A1G9BI67_9EURY</name>
<keyword evidence="3" id="KW-1185">Reference proteome</keyword>
<feature type="region of interest" description="Disordered" evidence="1">
    <location>
        <begin position="75"/>
        <end position="215"/>
    </location>
</feature>
<dbReference type="STRING" id="2200.GCA_001571405_02110"/>
<dbReference type="AlphaFoldDB" id="A0A1G9BI67"/>
<feature type="compositionally biased region" description="Acidic residues" evidence="1">
    <location>
        <begin position="164"/>
        <end position="176"/>
    </location>
</feature>
<proteinExistence type="predicted"/>
<feature type="compositionally biased region" description="Polar residues" evidence="1">
    <location>
        <begin position="110"/>
        <end position="123"/>
    </location>
</feature>
<dbReference type="Proteomes" id="UP000326500">
    <property type="component" value="Unassembled WGS sequence"/>
</dbReference>
<dbReference type="RefSeq" id="WP_150468744.1">
    <property type="nucleotide sequence ID" value="NZ_BCNX01000012.1"/>
</dbReference>
<dbReference type="EMBL" id="FNFT01000009">
    <property type="protein sequence ID" value="SDK38545.1"/>
    <property type="molecule type" value="Genomic_DNA"/>
</dbReference>
<feature type="compositionally biased region" description="Low complexity" evidence="1">
    <location>
        <begin position="88"/>
        <end position="109"/>
    </location>
</feature>
<organism evidence="2 3">
    <name type="scientific">Methanoculleus thermophilus</name>
    <dbReference type="NCBI Taxonomy" id="2200"/>
    <lineage>
        <taxon>Archaea</taxon>
        <taxon>Methanobacteriati</taxon>
        <taxon>Methanobacteriota</taxon>
        <taxon>Stenosarchaea group</taxon>
        <taxon>Methanomicrobia</taxon>
        <taxon>Methanomicrobiales</taxon>
        <taxon>Methanomicrobiaceae</taxon>
        <taxon>Methanoculleus</taxon>
    </lineage>
</organism>
<evidence type="ECO:0000313" key="2">
    <source>
        <dbReference type="EMBL" id="SDK38545.1"/>
    </source>
</evidence>
<protein>
    <submittedName>
        <fullName evidence="2">Uncharacterized protein</fullName>
    </submittedName>
</protein>